<dbReference type="EMBL" id="CP000319">
    <property type="protein sequence ID" value="ABE64330.1"/>
    <property type="molecule type" value="Genomic_DNA"/>
</dbReference>
<evidence type="ECO:0000256" key="6">
    <source>
        <dbReference type="ARBA" id="ARBA00022989"/>
    </source>
</evidence>
<evidence type="ECO:0000256" key="8">
    <source>
        <dbReference type="SAM" id="Phobius"/>
    </source>
</evidence>
<keyword evidence="5 8" id="KW-0812">Transmembrane</keyword>
<evidence type="ECO:0000256" key="7">
    <source>
        <dbReference type="ARBA" id="ARBA00023136"/>
    </source>
</evidence>
<dbReference type="GO" id="GO:0005886">
    <property type="term" value="C:plasma membrane"/>
    <property type="evidence" value="ECO:0007669"/>
    <property type="project" value="UniProtKB-SubCell"/>
</dbReference>
<dbReference type="InterPro" id="IPR001036">
    <property type="entry name" value="Acrflvin-R"/>
</dbReference>
<protein>
    <submittedName>
        <fullName evidence="9">Acriflavin resistance protein</fullName>
    </submittedName>
</protein>
<dbReference type="SUPFAM" id="SSF82693">
    <property type="entry name" value="Multidrug efflux transporter AcrB pore domain, PN1, PN2, PC1 and PC2 subdomains"/>
    <property type="match status" value="4"/>
</dbReference>
<dbReference type="eggNOG" id="COG0841">
    <property type="taxonomic scope" value="Bacteria"/>
</dbReference>
<evidence type="ECO:0000256" key="4">
    <source>
        <dbReference type="ARBA" id="ARBA00022519"/>
    </source>
</evidence>
<dbReference type="RefSeq" id="WP_011511971.1">
    <property type="nucleotide sequence ID" value="NC_007964.1"/>
</dbReference>
<dbReference type="InterPro" id="IPR027463">
    <property type="entry name" value="AcrB_DN_DC_subdom"/>
</dbReference>
<feature type="transmembrane region" description="Helical" evidence="8">
    <location>
        <begin position="964"/>
        <end position="989"/>
    </location>
</feature>
<feature type="transmembrane region" description="Helical" evidence="8">
    <location>
        <begin position="1009"/>
        <end position="1030"/>
    </location>
</feature>
<dbReference type="HOGENOM" id="CLU_002755_1_2_5"/>
<evidence type="ECO:0000256" key="5">
    <source>
        <dbReference type="ARBA" id="ARBA00022692"/>
    </source>
</evidence>
<feature type="transmembrane region" description="Helical" evidence="8">
    <location>
        <begin position="431"/>
        <end position="451"/>
    </location>
</feature>
<comment type="subcellular location">
    <subcellularLocation>
        <location evidence="1">Cell inner membrane</location>
        <topology evidence="1">Multi-pass membrane protein</topology>
    </subcellularLocation>
</comment>
<dbReference type="Gene3D" id="3.30.70.1430">
    <property type="entry name" value="Multidrug efflux transporter AcrB pore domain"/>
    <property type="match status" value="2"/>
</dbReference>
<dbReference type="Pfam" id="PF00873">
    <property type="entry name" value="ACR_tran"/>
    <property type="match status" value="2"/>
</dbReference>
<evidence type="ECO:0000256" key="3">
    <source>
        <dbReference type="ARBA" id="ARBA00022475"/>
    </source>
</evidence>
<dbReference type="STRING" id="323097.Nham_3602"/>
<dbReference type="PRINTS" id="PR00702">
    <property type="entry name" value="ACRIFLAVINRP"/>
</dbReference>
<keyword evidence="10" id="KW-1185">Reference proteome</keyword>
<dbReference type="FunFam" id="1.20.1640.10:FF:000001">
    <property type="entry name" value="Efflux pump membrane transporter"/>
    <property type="match status" value="1"/>
</dbReference>
<dbReference type="OrthoDB" id="9807350at2"/>
<feature type="transmembrane region" description="Helical" evidence="8">
    <location>
        <begin position="463"/>
        <end position="490"/>
    </location>
</feature>
<evidence type="ECO:0000313" key="9">
    <source>
        <dbReference type="EMBL" id="ABE64330.1"/>
    </source>
</evidence>
<dbReference type="Proteomes" id="UP000001953">
    <property type="component" value="Chromosome"/>
</dbReference>
<keyword evidence="7 8" id="KW-0472">Membrane</keyword>
<reference evidence="9 10" key="1">
    <citation type="submission" date="2006-03" db="EMBL/GenBank/DDBJ databases">
        <title>Complete sequence of chromosome of Nitrobacter hamburgensis X14.</title>
        <authorList>
            <consortium name="US DOE Joint Genome Institute"/>
            <person name="Copeland A."/>
            <person name="Lucas S."/>
            <person name="Lapidus A."/>
            <person name="Barry K."/>
            <person name="Detter J.C."/>
            <person name="Glavina del Rio T."/>
            <person name="Hammon N."/>
            <person name="Israni S."/>
            <person name="Dalin E."/>
            <person name="Tice H."/>
            <person name="Pitluck S."/>
            <person name="Chain P."/>
            <person name="Malfatti S."/>
            <person name="Shin M."/>
            <person name="Vergez L."/>
            <person name="Schmutz J."/>
            <person name="Larimer F."/>
            <person name="Land M."/>
            <person name="Hauser L."/>
            <person name="Kyrpides N."/>
            <person name="Ivanova N."/>
            <person name="Ward B."/>
            <person name="Arp D."/>
            <person name="Klotz M."/>
            <person name="Stein L."/>
            <person name="O'Mullan G."/>
            <person name="Starkenburg S."/>
            <person name="Sayavedra L."/>
            <person name="Poret-Peterson A.T."/>
            <person name="Gentry M.E."/>
            <person name="Bruce D."/>
            <person name="Richardson P."/>
        </authorList>
    </citation>
    <scope>NUCLEOTIDE SEQUENCE [LARGE SCALE GENOMIC DNA]</scope>
    <source>
        <strain evidence="10">DSM 10229 / NCIMB 13809 / X14</strain>
    </source>
</reference>
<dbReference type="PANTHER" id="PTHR32063">
    <property type="match status" value="1"/>
</dbReference>
<dbReference type="Gene3D" id="1.20.1640.10">
    <property type="entry name" value="Multidrug efflux transporter AcrB transmembrane domain"/>
    <property type="match status" value="3"/>
</dbReference>
<keyword evidence="4" id="KW-0997">Cell inner membrane</keyword>
<accession>Q1QHG7</accession>
<dbReference type="Gene3D" id="3.30.2090.10">
    <property type="entry name" value="Multidrug efflux transporter AcrB TolC docking domain, DN and DC subdomains"/>
    <property type="match status" value="3"/>
</dbReference>
<dbReference type="SUPFAM" id="SSF82714">
    <property type="entry name" value="Multidrug efflux transporter AcrB TolC docking domain, DN and DC subdomains"/>
    <property type="match status" value="2"/>
</dbReference>
<dbReference type="Gene3D" id="3.30.70.1440">
    <property type="entry name" value="Multidrug efflux transporter AcrB pore domain"/>
    <property type="match status" value="2"/>
</dbReference>
<feature type="transmembrane region" description="Helical" evidence="8">
    <location>
        <begin position="387"/>
        <end position="410"/>
    </location>
</feature>
<dbReference type="GO" id="GO:0042910">
    <property type="term" value="F:xenobiotic transmembrane transporter activity"/>
    <property type="evidence" value="ECO:0007669"/>
    <property type="project" value="TreeGrafter"/>
</dbReference>
<sequence length="1096" mass="117005">MSLSSPFIRRPVATTLLTFGLAAVGVVAFFQLPVSPLPEVEFPTILVQATLPGASPQDVATTVASPLERHLGQIADVTEMTSSSTAGSTRITLQFGLSRDINGAARDVQAAINAARADLPTSLRANPTYRKVNPADAPIMVLTLTSDTLSRGQLYDAASTVLSQKLSQVEGIGEVVVGGSSLPAVRVELVPQALYKYGIGLEDVRAALASANAHSPKGGIDVGAQRYQIYANDQANAAEQYKPLIIAYRNGAAVRLSDVGEVSDSVENLRNAGLANGKPAVLLVLYRQPGRNIIGIVDRVTALMPQLRASVSPAIDLDIAVDRSTTIRSSLRDVEITLLIAIFLVVVVVFAFLRNGRATLIPVVAVSVSLVATFAVMYLMGYSLDNLSLMALTVATGFVVDDAIVVLENITRHLEAGMSRLDAALLGAREVGFTVLSMSVSLIAVFIPILLMGGIVGRLFREFAMTISIAIMISLAISLATTPMMCAILLRRQSDRSHGRLYQASEHVFTAMLNGYRRSLNVALRHPRSVMMILLTILGLNFYLYDVIPKGFFPQQDTGRLIGIIQADQSTSFQLMQKKLTQFVSIITKDPAVETAVGFTGGGQINSGFMFVALKPLETRKLSADEVIGRLRRELAVVPGATLFLQAVQDIRAGGRASNAQYQYTLQSPTLEELDEWTPKIAAALQREPALTDVNSDQQNKGLESNLVIDRDAAARLGITVSQIDNTLYDAFGQRQVSTIYVARNQYHVVMEVAPRYWQNPETLKDVYISTSGGSVGGSQATNAVVGTVVASGQSASASSANANAARNLATNSIGATGKGASSTGSAVSTGQETMIPLSAVAHFERGAAPLAVNHQGLLVANTISFNLPPNVSLSTAVATIETTMNRIGVPATVHGSFQGTAKVFQESLSTQPYLILAALITIYIVLGVLYESYVHPLTILSTLPSAGVGALLALMAFNTEFSIMSLIGVILLIGIVKKNAIMMIDFALDAERARGLSSRDAIYEACLLRFRPIMMTTMAAMLGALPLAIGMGEGSELRRPLGIAIVGGLILSQILTLYTTPVIYLYIDQFRLWCRRLRQSGPAQQTPDAPLQPGE</sequence>
<keyword evidence="6 8" id="KW-1133">Transmembrane helix</keyword>
<dbReference type="PANTHER" id="PTHR32063:SF34">
    <property type="entry name" value="MULTIDRUG RESISTANCE PROTEIN MDTC"/>
    <property type="match status" value="1"/>
</dbReference>
<evidence type="ECO:0000256" key="1">
    <source>
        <dbReference type="ARBA" id="ARBA00004429"/>
    </source>
</evidence>
<gene>
    <name evidence="9" type="ordered locus">Nham_3602</name>
</gene>
<dbReference type="AlphaFoldDB" id="Q1QHG7"/>
<feature type="transmembrane region" description="Helical" evidence="8">
    <location>
        <begin position="360"/>
        <end position="381"/>
    </location>
</feature>
<dbReference type="SUPFAM" id="SSF82866">
    <property type="entry name" value="Multidrug efflux transporter AcrB transmembrane domain"/>
    <property type="match status" value="2"/>
</dbReference>
<evidence type="ECO:0000256" key="2">
    <source>
        <dbReference type="ARBA" id="ARBA00022448"/>
    </source>
</evidence>
<keyword evidence="2" id="KW-0813">Transport</keyword>
<dbReference type="KEGG" id="nha:Nham_3602"/>
<feature type="transmembrane region" description="Helical" evidence="8">
    <location>
        <begin position="914"/>
        <end position="931"/>
    </location>
</feature>
<keyword evidence="3" id="KW-1003">Cell membrane</keyword>
<proteinExistence type="predicted"/>
<dbReference type="FunFam" id="3.30.70.1430:FF:000001">
    <property type="entry name" value="Efflux pump membrane transporter"/>
    <property type="match status" value="1"/>
</dbReference>
<feature type="transmembrane region" description="Helical" evidence="8">
    <location>
        <begin position="336"/>
        <end position="353"/>
    </location>
</feature>
<feature type="transmembrane region" description="Helical" evidence="8">
    <location>
        <begin position="1042"/>
        <end position="1068"/>
    </location>
</feature>
<name>Q1QHG7_NITHX</name>
<organism evidence="9 10">
    <name type="scientific">Nitrobacter hamburgensis (strain DSM 10229 / NCIMB 13809 / X14)</name>
    <dbReference type="NCBI Taxonomy" id="323097"/>
    <lineage>
        <taxon>Bacteria</taxon>
        <taxon>Pseudomonadati</taxon>
        <taxon>Pseudomonadota</taxon>
        <taxon>Alphaproteobacteria</taxon>
        <taxon>Hyphomicrobiales</taxon>
        <taxon>Nitrobacteraceae</taxon>
        <taxon>Nitrobacter</taxon>
    </lineage>
</organism>
<dbReference type="Gene3D" id="3.30.70.1320">
    <property type="entry name" value="Multidrug efflux transporter AcrB pore domain like"/>
    <property type="match status" value="1"/>
</dbReference>
<evidence type="ECO:0000313" key="10">
    <source>
        <dbReference type="Proteomes" id="UP000001953"/>
    </source>
</evidence>